<evidence type="ECO:0000313" key="3">
    <source>
        <dbReference type="Proteomes" id="UP001396334"/>
    </source>
</evidence>
<evidence type="ECO:0000256" key="1">
    <source>
        <dbReference type="SAM" id="MobiDB-lite"/>
    </source>
</evidence>
<dbReference type="EMBL" id="JBBPBN010000002">
    <property type="protein sequence ID" value="KAK9045029.1"/>
    <property type="molecule type" value="Genomic_DNA"/>
</dbReference>
<feature type="region of interest" description="Disordered" evidence="1">
    <location>
        <begin position="1"/>
        <end position="50"/>
    </location>
</feature>
<evidence type="ECO:0000313" key="2">
    <source>
        <dbReference type="EMBL" id="KAK9045029.1"/>
    </source>
</evidence>
<accession>A0ABR2U5U8</accession>
<reference evidence="2 3" key="1">
    <citation type="journal article" date="2024" name="G3 (Bethesda)">
        <title>Genome assembly of Hibiscus sabdariffa L. provides insights into metabolisms of medicinal natural products.</title>
        <authorList>
            <person name="Kim T."/>
        </authorList>
    </citation>
    <scope>NUCLEOTIDE SEQUENCE [LARGE SCALE GENOMIC DNA]</scope>
    <source>
        <strain evidence="2">TK-2024</strain>
        <tissue evidence="2">Old leaves</tissue>
    </source>
</reference>
<name>A0ABR2U5U8_9ROSI</name>
<dbReference type="Proteomes" id="UP001396334">
    <property type="component" value="Unassembled WGS sequence"/>
</dbReference>
<proteinExistence type="predicted"/>
<feature type="compositionally biased region" description="Basic and acidic residues" evidence="1">
    <location>
        <begin position="10"/>
        <end position="20"/>
    </location>
</feature>
<organism evidence="2 3">
    <name type="scientific">Hibiscus sabdariffa</name>
    <name type="common">roselle</name>
    <dbReference type="NCBI Taxonomy" id="183260"/>
    <lineage>
        <taxon>Eukaryota</taxon>
        <taxon>Viridiplantae</taxon>
        <taxon>Streptophyta</taxon>
        <taxon>Embryophyta</taxon>
        <taxon>Tracheophyta</taxon>
        <taxon>Spermatophyta</taxon>
        <taxon>Magnoliopsida</taxon>
        <taxon>eudicotyledons</taxon>
        <taxon>Gunneridae</taxon>
        <taxon>Pentapetalae</taxon>
        <taxon>rosids</taxon>
        <taxon>malvids</taxon>
        <taxon>Malvales</taxon>
        <taxon>Malvaceae</taxon>
        <taxon>Malvoideae</taxon>
        <taxon>Hibiscus</taxon>
    </lineage>
</organism>
<sequence>MVDDSSENTDNSKEGRDVPRDAPTVSSAARVIQGQGDMGNTVESPRQLDGMRDISAAEADGEGGVLQCLRQSWTLR</sequence>
<gene>
    <name evidence="2" type="ORF">V6N11_058919</name>
</gene>
<protein>
    <submittedName>
        <fullName evidence="2">Uncharacterized protein</fullName>
    </submittedName>
</protein>
<comment type="caution">
    <text evidence="2">The sequence shown here is derived from an EMBL/GenBank/DDBJ whole genome shotgun (WGS) entry which is preliminary data.</text>
</comment>
<keyword evidence="3" id="KW-1185">Reference proteome</keyword>